<dbReference type="EMBL" id="GECU01011920">
    <property type="protein sequence ID" value="JAS95786.1"/>
    <property type="molecule type" value="Transcribed_RNA"/>
</dbReference>
<gene>
    <name evidence="1" type="ORF">g.2837</name>
</gene>
<reference evidence="1" key="1">
    <citation type="submission" date="2015-11" db="EMBL/GenBank/DDBJ databases">
        <title>De novo transcriptome assembly of four potential Pierce s Disease insect vectors from Arizona vineyards.</title>
        <authorList>
            <person name="Tassone E.E."/>
        </authorList>
    </citation>
    <scope>NUCLEOTIDE SEQUENCE</scope>
</reference>
<organism evidence="1">
    <name type="scientific">Homalodisca liturata</name>
    <dbReference type="NCBI Taxonomy" id="320908"/>
    <lineage>
        <taxon>Eukaryota</taxon>
        <taxon>Metazoa</taxon>
        <taxon>Ecdysozoa</taxon>
        <taxon>Arthropoda</taxon>
        <taxon>Hexapoda</taxon>
        <taxon>Insecta</taxon>
        <taxon>Pterygota</taxon>
        <taxon>Neoptera</taxon>
        <taxon>Paraneoptera</taxon>
        <taxon>Hemiptera</taxon>
        <taxon>Auchenorrhyncha</taxon>
        <taxon>Membracoidea</taxon>
        <taxon>Cicadellidae</taxon>
        <taxon>Cicadellinae</taxon>
        <taxon>Proconiini</taxon>
        <taxon>Homalodisca</taxon>
    </lineage>
</organism>
<protein>
    <submittedName>
        <fullName evidence="1">Uncharacterized protein</fullName>
    </submittedName>
</protein>
<name>A0A1B6J994_9HEMI</name>
<feature type="non-terminal residue" evidence="1">
    <location>
        <position position="180"/>
    </location>
</feature>
<feature type="non-terminal residue" evidence="1">
    <location>
        <position position="1"/>
    </location>
</feature>
<accession>A0A1B6J994</accession>
<sequence>NDAYDKFNTTIQQALNYTCPLITTRQQRYKKHPVNDPTAAELKQQFLRAQNLYHTSSSEEHKRRAFLLKKEYDLQLRKIRQDTNITKIAEADNKSKTIWHIINSERKTKTEINQLTKININGQDTSDPSEIADYLNNFFTTTAEETIMKNGNIDKQQSLPAPSTDLPNLILTQTCRQEVS</sequence>
<evidence type="ECO:0000313" key="1">
    <source>
        <dbReference type="EMBL" id="JAS95786.1"/>
    </source>
</evidence>
<proteinExistence type="predicted"/>
<dbReference type="AlphaFoldDB" id="A0A1B6J994"/>